<feature type="region of interest" description="Disordered" evidence="1">
    <location>
        <begin position="1"/>
        <end position="56"/>
    </location>
</feature>
<sequence length="131" mass="13996">MSIVNTPENTRRPEDLPDPEDAARSDAEAADTGAPADAAEREAPEKADPAASGTTLYVRRGRTPTLGFWVALAILVPAVAALLSAPFFDFADLSGVVNFVLVVAVFVGLPLAAIAAFVDARMHRDRPRRRR</sequence>
<feature type="compositionally biased region" description="Basic and acidic residues" evidence="1">
    <location>
        <begin position="38"/>
        <end position="48"/>
    </location>
</feature>
<protein>
    <submittedName>
        <fullName evidence="3">Uncharacterized protein</fullName>
    </submittedName>
</protein>
<organism evidence="3 4">
    <name type="scientific">Candidatus Brachybacterium intestinipullorum</name>
    <dbReference type="NCBI Taxonomy" id="2838512"/>
    <lineage>
        <taxon>Bacteria</taxon>
        <taxon>Bacillati</taxon>
        <taxon>Actinomycetota</taxon>
        <taxon>Actinomycetes</taxon>
        <taxon>Micrococcales</taxon>
        <taxon>Dermabacteraceae</taxon>
        <taxon>Brachybacterium</taxon>
    </lineage>
</organism>
<feature type="compositionally biased region" description="Basic and acidic residues" evidence="1">
    <location>
        <begin position="9"/>
        <end position="27"/>
    </location>
</feature>
<evidence type="ECO:0000256" key="2">
    <source>
        <dbReference type="SAM" id="Phobius"/>
    </source>
</evidence>
<dbReference type="EMBL" id="DWWC01000325">
    <property type="protein sequence ID" value="HJC70996.1"/>
    <property type="molecule type" value="Genomic_DNA"/>
</dbReference>
<reference evidence="3" key="2">
    <citation type="submission" date="2021-04" db="EMBL/GenBank/DDBJ databases">
        <authorList>
            <person name="Gilroy R."/>
        </authorList>
    </citation>
    <scope>NUCLEOTIDE SEQUENCE</scope>
    <source>
        <strain evidence="3">CHK130-7132</strain>
    </source>
</reference>
<evidence type="ECO:0000313" key="3">
    <source>
        <dbReference type="EMBL" id="HJC70996.1"/>
    </source>
</evidence>
<reference evidence="3" key="1">
    <citation type="journal article" date="2021" name="PeerJ">
        <title>Extensive microbial diversity within the chicken gut microbiome revealed by metagenomics and culture.</title>
        <authorList>
            <person name="Gilroy R."/>
            <person name="Ravi A."/>
            <person name="Getino M."/>
            <person name="Pursley I."/>
            <person name="Horton D.L."/>
            <person name="Alikhan N.F."/>
            <person name="Baker D."/>
            <person name="Gharbi K."/>
            <person name="Hall N."/>
            <person name="Watson M."/>
            <person name="Adriaenssens E.M."/>
            <person name="Foster-Nyarko E."/>
            <person name="Jarju S."/>
            <person name="Secka A."/>
            <person name="Antonio M."/>
            <person name="Oren A."/>
            <person name="Chaudhuri R.R."/>
            <person name="La Ragione R."/>
            <person name="Hildebrand F."/>
            <person name="Pallen M.J."/>
        </authorList>
    </citation>
    <scope>NUCLEOTIDE SEQUENCE</scope>
    <source>
        <strain evidence="3">CHK130-7132</strain>
    </source>
</reference>
<gene>
    <name evidence="3" type="ORF">H9932_15150</name>
</gene>
<dbReference type="Proteomes" id="UP000823854">
    <property type="component" value="Unassembled WGS sequence"/>
</dbReference>
<proteinExistence type="predicted"/>
<keyword evidence="2" id="KW-0472">Membrane</keyword>
<comment type="caution">
    <text evidence="3">The sequence shown here is derived from an EMBL/GenBank/DDBJ whole genome shotgun (WGS) entry which is preliminary data.</text>
</comment>
<keyword evidence="2" id="KW-0812">Transmembrane</keyword>
<keyword evidence="2" id="KW-1133">Transmembrane helix</keyword>
<evidence type="ECO:0000313" key="4">
    <source>
        <dbReference type="Proteomes" id="UP000823854"/>
    </source>
</evidence>
<evidence type="ECO:0000256" key="1">
    <source>
        <dbReference type="SAM" id="MobiDB-lite"/>
    </source>
</evidence>
<name>A0A9D2Q284_9MICO</name>
<feature type="transmembrane region" description="Helical" evidence="2">
    <location>
        <begin position="99"/>
        <end position="120"/>
    </location>
</feature>
<feature type="transmembrane region" description="Helical" evidence="2">
    <location>
        <begin position="66"/>
        <end position="87"/>
    </location>
</feature>
<accession>A0A9D2Q284</accession>
<dbReference type="AlphaFoldDB" id="A0A9D2Q284"/>